<organism evidence="2 3">
    <name type="scientific">Sulfuricurvum kujiense (strain ATCC BAA-921 / DSM 16994 / JCM 11577 / YK-1)</name>
    <dbReference type="NCBI Taxonomy" id="709032"/>
    <lineage>
        <taxon>Bacteria</taxon>
        <taxon>Pseudomonadati</taxon>
        <taxon>Campylobacterota</taxon>
        <taxon>Epsilonproteobacteria</taxon>
        <taxon>Campylobacterales</taxon>
        <taxon>Sulfurimonadaceae</taxon>
        <taxon>Sulfuricurvum</taxon>
    </lineage>
</organism>
<reference evidence="2 3" key="1">
    <citation type="journal article" date="2012" name="Stand. Genomic Sci.">
        <title>Complete genome sequence of the sulfur compounds oxidizing chemolithoautotroph Sulfuricurvum kujiense type strain (YK-1(T)).</title>
        <authorList>
            <person name="Han C."/>
            <person name="Kotsyurbenko O."/>
            <person name="Chertkov O."/>
            <person name="Held B."/>
            <person name="Lapidus A."/>
            <person name="Nolan M."/>
            <person name="Lucas S."/>
            <person name="Hammon N."/>
            <person name="Deshpande S."/>
            <person name="Cheng J.F."/>
            <person name="Tapia R."/>
            <person name="Goodwin L.A."/>
            <person name="Pitluck S."/>
            <person name="Liolios K."/>
            <person name="Pagani I."/>
            <person name="Ivanova N."/>
            <person name="Mavromatis K."/>
            <person name="Mikhailova N."/>
            <person name="Pati A."/>
            <person name="Chen A."/>
            <person name="Palaniappan K."/>
            <person name="Land M."/>
            <person name="Hauser L."/>
            <person name="Chang Y.J."/>
            <person name="Jeffries C.D."/>
            <person name="Brambilla E.M."/>
            <person name="Rohde M."/>
            <person name="Spring S."/>
            <person name="Sikorski J."/>
            <person name="Goker M."/>
            <person name="Woyke T."/>
            <person name="Bristow J."/>
            <person name="Eisen J.A."/>
            <person name="Markowitz V."/>
            <person name="Hugenholtz P."/>
            <person name="Kyrpides N.C."/>
            <person name="Klenk H.P."/>
            <person name="Detter J.C."/>
        </authorList>
    </citation>
    <scope>NUCLEOTIDE SEQUENCE [LARGE SCALE GENOMIC DNA]</scope>
    <source>
        <strain evidence="3">ATCC BAA-921 / DSM 16994 / JCM 11577 / YK-1</strain>
    </source>
</reference>
<dbReference type="KEGG" id="sku:Sulku_1522"/>
<evidence type="ECO:0000313" key="2">
    <source>
        <dbReference type="EMBL" id="ADR34184.1"/>
    </source>
</evidence>
<dbReference type="eggNOG" id="COG2199">
    <property type="taxonomic scope" value="Bacteria"/>
</dbReference>
<dbReference type="InterPro" id="IPR043128">
    <property type="entry name" value="Rev_trsase/Diguanyl_cyclase"/>
</dbReference>
<keyword evidence="3" id="KW-1185">Reference proteome</keyword>
<accession>E4TZS7</accession>
<sequence>MCHPNNHNCLINNDDVFSKLLQSAIDTQNNLVVLMHRNTPVLFNKAFQNFTNMPTVKAFLREFGSILNRFVPHDAYFHAGKTDPDHWIESLQNIPESDRIVSMINSRAEPYAFSVTIDTPVPEYTTISFCDISQDLIKRIMIENDVSIEKESGAYYKDYFVHTSKSFQNAALFNEKSIGITMLAMDASDSDCEKYLHDFSSCIKNHIRQSDMLVRWDKKIFMLAYLIENADNAMKFSQKLLGVMKEEPFEHLDSFTMRLGTTVQTGDEEIDDIISRAETALNRSSASSPLIHL</sequence>
<dbReference type="STRING" id="709032.Sulku_1522"/>
<dbReference type="PROSITE" id="PS50887">
    <property type="entry name" value="GGDEF"/>
    <property type="match status" value="1"/>
</dbReference>
<dbReference type="Pfam" id="PF00990">
    <property type="entry name" value="GGDEF"/>
    <property type="match status" value="1"/>
</dbReference>
<dbReference type="Proteomes" id="UP000008721">
    <property type="component" value="Chromosome"/>
</dbReference>
<dbReference type="InterPro" id="IPR029787">
    <property type="entry name" value="Nucleotide_cyclase"/>
</dbReference>
<proteinExistence type="predicted"/>
<dbReference type="AlphaFoldDB" id="E4TZS7"/>
<protein>
    <recommendedName>
        <fullName evidence="1">GGDEF domain-containing protein</fullName>
    </recommendedName>
</protein>
<evidence type="ECO:0000259" key="1">
    <source>
        <dbReference type="PROSITE" id="PS50887"/>
    </source>
</evidence>
<dbReference type="Gene3D" id="3.30.70.270">
    <property type="match status" value="1"/>
</dbReference>
<gene>
    <name evidence="2" type="ordered locus">Sulku_1522</name>
</gene>
<evidence type="ECO:0000313" key="3">
    <source>
        <dbReference type="Proteomes" id="UP000008721"/>
    </source>
</evidence>
<dbReference type="HOGENOM" id="CLU_948949_0_0_7"/>
<dbReference type="InterPro" id="IPR000160">
    <property type="entry name" value="GGDEF_dom"/>
</dbReference>
<feature type="domain" description="GGDEF" evidence="1">
    <location>
        <begin position="176"/>
        <end position="293"/>
    </location>
</feature>
<dbReference type="OrthoDB" id="5334289at2"/>
<dbReference type="EMBL" id="CP002355">
    <property type="protein sequence ID" value="ADR34184.1"/>
    <property type="molecule type" value="Genomic_DNA"/>
</dbReference>
<dbReference type="RefSeq" id="WP_013460381.1">
    <property type="nucleotide sequence ID" value="NC_014762.1"/>
</dbReference>
<dbReference type="SUPFAM" id="SSF55073">
    <property type="entry name" value="Nucleotide cyclase"/>
    <property type="match status" value="1"/>
</dbReference>
<name>E4TZS7_SULKY</name>